<reference evidence="3" key="1">
    <citation type="journal article" date="2020" name="MBio">
        <title>Horizontal gene transfer to a defensive symbiont with a reduced genome amongst a multipartite beetle microbiome.</title>
        <authorList>
            <person name="Waterworth S.C."/>
            <person name="Florez L.V."/>
            <person name="Rees E.R."/>
            <person name="Hertweck C."/>
            <person name="Kaltenpoth M."/>
            <person name="Kwan J.C."/>
        </authorList>
    </citation>
    <scope>NUCLEOTIDE SEQUENCE [LARGE SCALE GENOMIC DNA]</scope>
</reference>
<dbReference type="PANTHER" id="PTHR46889">
    <property type="entry name" value="TRANSPOSASE INSF FOR INSERTION SEQUENCE IS3B-RELATED"/>
    <property type="match status" value="1"/>
</dbReference>
<dbReference type="InterPro" id="IPR050900">
    <property type="entry name" value="Transposase_IS3/IS150/IS904"/>
</dbReference>
<evidence type="ECO:0000313" key="3">
    <source>
        <dbReference type="Proteomes" id="UP000462435"/>
    </source>
</evidence>
<evidence type="ECO:0000259" key="1">
    <source>
        <dbReference type="PROSITE" id="PS50994"/>
    </source>
</evidence>
<accession>A0A7V8FUH3</accession>
<dbReference type="InterPro" id="IPR036397">
    <property type="entry name" value="RNaseH_sf"/>
</dbReference>
<dbReference type="InterPro" id="IPR011008">
    <property type="entry name" value="Dimeric_a/b-barrel"/>
</dbReference>
<dbReference type="GO" id="GO:0015074">
    <property type="term" value="P:DNA integration"/>
    <property type="evidence" value="ECO:0007669"/>
    <property type="project" value="InterPro"/>
</dbReference>
<feature type="domain" description="Integrase catalytic" evidence="1">
    <location>
        <begin position="44"/>
        <end position="112"/>
    </location>
</feature>
<sequence>MIYEIALLPVRSEHIDAFRRAFDEVAPLLMRAKSYAGHMLAQGIEREPDRVWVADITYIRIASGFIYLAVVLDACSRKVIGYALSKRIDTPLALAVLTAAYRIRKPAPGTCI</sequence>
<dbReference type="InterPro" id="IPR001584">
    <property type="entry name" value="Integrase_cat-core"/>
</dbReference>
<gene>
    <name evidence="2" type="ORF">GAK35_03293</name>
</gene>
<organism evidence="2 3">
    <name type="scientific">Herbaspirillum frisingense</name>
    <dbReference type="NCBI Taxonomy" id="92645"/>
    <lineage>
        <taxon>Bacteria</taxon>
        <taxon>Pseudomonadati</taxon>
        <taxon>Pseudomonadota</taxon>
        <taxon>Betaproteobacteria</taxon>
        <taxon>Burkholderiales</taxon>
        <taxon>Oxalobacteraceae</taxon>
        <taxon>Herbaspirillum</taxon>
    </lineage>
</organism>
<dbReference type="Pfam" id="PF00665">
    <property type="entry name" value="rve"/>
    <property type="match status" value="1"/>
</dbReference>
<dbReference type="InterPro" id="IPR012337">
    <property type="entry name" value="RNaseH-like_sf"/>
</dbReference>
<comment type="caution">
    <text evidence="2">The sequence shown here is derived from an EMBL/GenBank/DDBJ whole genome shotgun (WGS) entry which is preliminary data.</text>
</comment>
<dbReference type="AlphaFoldDB" id="A0A7V8FUH3"/>
<name>A0A7V8FUH3_9BURK</name>
<protein>
    <recommendedName>
        <fullName evidence="1">Integrase catalytic domain-containing protein</fullName>
    </recommendedName>
</protein>
<dbReference type="SUPFAM" id="SSF53098">
    <property type="entry name" value="Ribonuclease H-like"/>
    <property type="match status" value="1"/>
</dbReference>
<dbReference type="EMBL" id="WNDX01000120">
    <property type="protein sequence ID" value="KAF1041452.1"/>
    <property type="molecule type" value="Genomic_DNA"/>
</dbReference>
<proteinExistence type="predicted"/>
<dbReference type="PROSITE" id="PS50994">
    <property type="entry name" value="INTEGRASE"/>
    <property type="match status" value="1"/>
</dbReference>
<dbReference type="SUPFAM" id="SSF54909">
    <property type="entry name" value="Dimeric alpha+beta barrel"/>
    <property type="match status" value="1"/>
</dbReference>
<evidence type="ECO:0000313" key="2">
    <source>
        <dbReference type="EMBL" id="KAF1041452.1"/>
    </source>
</evidence>
<dbReference type="GO" id="GO:0003676">
    <property type="term" value="F:nucleic acid binding"/>
    <property type="evidence" value="ECO:0007669"/>
    <property type="project" value="InterPro"/>
</dbReference>
<dbReference type="Gene3D" id="3.30.420.10">
    <property type="entry name" value="Ribonuclease H-like superfamily/Ribonuclease H"/>
    <property type="match status" value="1"/>
</dbReference>
<dbReference type="Proteomes" id="UP000462435">
    <property type="component" value="Unassembled WGS sequence"/>
</dbReference>